<dbReference type="EMBL" id="MNCJ02000330">
    <property type="protein sequence ID" value="KAF5765173.1"/>
    <property type="molecule type" value="Genomic_DNA"/>
</dbReference>
<organism evidence="2 3">
    <name type="scientific">Helianthus annuus</name>
    <name type="common">Common sunflower</name>
    <dbReference type="NCBI Taxonomy" id="4232"/>
    <lineage>
        <taxon>Eukaryota</taxon>
        <taxon>Viridiplantae</taxon>
        <taxon>Streptophyta</taxon>
        <taxon>Embryophyta</taxon>
        <taxon>Tracheophyta</taxon>
        <taxon>Spermatophyta</taxon>
        <taxon>Magnoliopsida</taxon>
        <taxon>eudicotyledons</taxon>
        <taxon>Gunneridae</taxon>
        <taxon>Pentapetalae</taxon>
        <taxon>asterids</taxon>
        <taxon>campanulids</taxon>
        <taxon>Asterales</taxon>
        <taxon>Asteraceae</taxon>
        <taxon>Asteroideae</taxon>
        <taxon>Heliantheae alliance</taxon>
        <taxon>Heliantheae</taxon>
        <taxon>Helianthus</taxon>
    </lineage>
</organism>
<reference evidence="2" key="2">
    <citation type="submission" date="2020-06" db="EMBL/GenBank/DDBJ databases">
        <title>Helianthus annuus Genome sequencing and assembly Release 2.</title>
        <authorList>
            <person name="Gouzy J."/>
            <person name="Langlade N."/>
            <person name="Munos S."/>
        </authorList>
    </citation>
    <scope>NUCLEOTIDE SEQUENCE</scope>
    <source>
        <tissue evidence="2">Leaves</tissue>
    </source>
</reference>
<protein>
    <submittedName>
        <fullName evidence="2">Uncharacterized protein</fullName>
    </submittedName>
</protein>
<gene>
    <name evidence="2" type="ORF">HanXRQr2_Chr15g0700631</name>
</gene>
<dbReference type="Gramene" id="mRNA:HanXRQr2_Chr15g0700631">
    <property type="protein sequence ID" value="CDS:HanXRQr2_Chr15g0700631.1"/>
    <property type="gene ID" value="HanXRQr2_Chr15g0700631"/>
</dbReference>
<keyword evidence="3" id="KW-1185">Reference proteome</keyword>
<dbReference type="Proteomes" id="UP000215914">
    <property type="component" value="Unassembled WGS sequence"/>
</dbReference>
<reference evidence="2" key="1">
    <citation type="journal article" date="2017" name="Nature">
        <title>The sunflower genome provides insights into oil metabolism, flowering and Asterid evolution.</title>
        <authorList>
            <person name="Badouin H."/>
            <person name="Gouzy J."/>
            <person name="Grassa C.J."/>
            <person name="Murat F."/>
            <person name="Staton S.E."/>
            <person name="Cottret L."/>
            <person name="Lelandais-Briere C."/>
            <person name="Owens G.L."/>
            <person name="Carrere S."/>
            <person name="Mayjonade B."/>
            <person name="Legrand L."/>
            <person name="Gill N."/>
            <person name="Kane N.C."/>
            <person name="Bowers J.E."/>
            <person name="Hubner S."/>
            <person name="Bellec A."/>
            <person name="Berard A."/>
            <person name="Berges H."/>
            <person name="Blanchet N."/>
            <person name="Boniface M.C."/>
            <person name="Brunel D."/>
            <person name="Catrice O."/>
            <person name="Chaidir N."/>
            <person name="Claudel C."/>
            <person name="Donnadieu C."/>
            <person name="Faraut T."/>
            <person name="Fievet G."/>
            <person name="Helmstetter N."/>
            <person name="King M."/>
            <person name="Knapp S.J."/>
            <person name="Lai Z."/>
            <person name="Le Paslier M.C."/>
            <person name="Lippi Y."/>
            <person name="Lorenzon L."/>
            <person name="Mandel J.R."/>
            <person name="Marage G."/>
            <person name="Marchand G."/>
            <person name="Marquand E."/>
            <person name="Bret-Mestries E."/>
            <person name="Morien E."/>
            <person name="Nambeesan S."/>
            <person name="Nguyen T."/>
            <person name="Pegot-Espagnet P."/>
            <person name="Pouilly N."/>
            <person name="Raftis F."/>
            <person name="Sallet E."/>
            <person name="Schiex T."/>
            <person name="Thomas J."/>
            <person name="Vandecasteele C."/>
            <person name="Vares D."/>
            <person name="Vear F."/>
            <person name="Vautrin S."/>
            <person name="Crespi M."/>
            <person name="Mangin B."/>
            <person name="Burke J.M."/>
            <person name="Salse J."/>
            <person name="Munos S."/>
            <person name="Vincourt P."/>
            <person name="Rieseberg L.H."/>
            <person name="Langlade N.B."/>
        </authorList>
    </citation>
    <scope>NUCLEOTIDE SEQUENCE</scope>
    <source>
        <tissue evidence="2">Leaves</tissue>
    </source>
</reference>
<sequence length="156" mass="17444">MILLKNTDLVSRKRQRVDPEPSVTEQVSPVSGTEPVTQTEPEVITTTAQENVIPDFFEMSFPETATRIEPESSSGLRFDVGGSSSGDMSEHDQNLLRAAEKMKFIEESNSDDDMDVDVVKLQKRVVVLEQDSLLKDAQISSIQDQVFNKDQTINQL</sequence>
<feature type="region of interest" description="Disordered" evidence="1">
    <location>
        <begin position="1"/>
        <end position="39"/>
    </location>
</feature>
<evidence type="ECO:0000256" key="1">
    <source>
        <dbReference type="SAM" id="MobiDB-lite"/>
    </source>
</evidence>
<evidence type="ECO:0000313" key="2">
    <source>
        <dbReference type="EMBL" id="KAF5765173.1"/>
    </source>
</evidence>
<dbReference type="AlphaFoldDB" id="A0A9K3E312"/>
<evidence type="ECO:0000313" key="3">
    <source>
        <dbReference type="Proteomes" id="UP000215914"/>
    </source>
</evidence>
<name>A0A9K3E312_HELAN</name>
<proteinExistence type="predicted"/>
<feature type="compositionally biased region" description="Polar residues" evidence="1">
    <location>
        <begin position="23"/>
        <end position="39"/>
    </location>
</feature>
<comment type="caution">
    <text evidence="2">The sequence shown here is derived from an EMBL/GenBank/DDBJ whole genome shotgun (WGS) entry which is preliminary data.</text>
</comment>
<accession>A0A9K3E312</accession>
<feature type="region of interest" description="Disordered" evidence="1">
    <location>
        <begin position="67"/>
        <end position="91"/>
    </location>
</feature>